<evidence type="ECO:0000313" key="3">
    <source>
        <dbReference type="EMBL" id="RAZ79713.1"/>
    </source>
</evidence>
<sequence>MDREKNVLAVVYSEEDLLRKIEALKAQGYKESDIHLVAQDGDRLDSIESKTGAEGEEVNSFKDKFKGFISGEGSVREGVKSLGLNDQETERYTADIAKGGILLYTEEERAGILEAVEKGELKNNQGTETPEENKRHQFINSVDNNFDEQEDRFARGESFLNDPILIKDEDHVSFTTQEKPEVEKARGGTSEAEKHTKSDKKYR</sequence>
<dbReference type="AlphaFoldDB" id="A0A365L2X2"/>
<organism evidence="3 4">
    <name type="scientific">Planococcus halotolerans</name>
    <dbReference type="NCBI Taxonomy" id="2233542"/>
    <lineage>
        <taxon>Bacteria</taxon>
        <taxon>Bacillati</taxon>
        <taxon>Bacillota</taxon>
        <taxon>Bacilli</taxon>
        <taxon>Bacillales</taxon>
        <taxon>Caryophanaceae</taxon>
        <taxon>Planococcus</taxon>
    </lineage>
</organism>
<name>A0A365L2X2_9BACL</name>
<evidence type="ECO:0000313" key="4">
    <source>
        <dbReference type="Proteomes" id="UP000251002"/>
    </source>
</evidence>
<feature type="domain" description="General stress protein 17M-like" evidence="2">
    <location>
        <begin position="7"/>
        <end position="99"/>
    </location>
</feature>
<protein>
    <recommendedName>
        <fullName evidence="2">General stress protein 17M-like domain-containing protein</fullName>
    </recommendedName>
</protein>
<gene>
    <name evidence="3" type="ORF">DP120_07985</name>
</gene>
<feature type="region of interest" description="Disordered" evidence="1">
    <location>
        <begin position="170"/>
        <end position="203"/>
    </location>
</feature>
<accession>A0A365L2X2</accession>
<keyword evidence="4" id="KW-1185">Reference proteome</keyword>
<dbReference type="Proteomes" id="UP000251002">
    <property type="component" value="Unassembled WGS sequence"/>
</dbReference>
<reference evidence="3 4" key="1">
    <citation type="submission" date="2018-06" db="EMBL/GenBank/DDBJ databases">
        <title>The draft genome sequences of strains SCU63 and S1.</title>
        <authorList>
            <person name="Gan L."/>
        </authorList>
    </citation>
    <scope>NUCLEOTIDE SEQUENCE [LARGE SCALE GENOMIC DNA]</scope>
    <source>
        <strain evidence="3 4">SCU63</strain>
    </source>
</reference>
<dbReference type="InterPro" id="IPR025889">
    <property type="entry name" value="GSP17M-like_dom"/>
</dbReference>
<comment type="caution">
    <text evidence="3">The sequence shown here is derived from an EMBL/GenBank/DDBJ whole genome shotgun (WGS) entry which is preliminary data.</text>
</comment>
<dbReference type="Pfam" id="PF11181">
    <property type="entry name" value="YflT"/>
    <property type="match status" value="1"/>
</dbReference>
<evidence type="ECO:0000259" key="2">
    <source>
        <dbReference type="Pfam" id="PF11181"/>
    </source>
</evidence>
<proteinExistence type="predicted"/>
<dbReference type="EMBL" id="QLZR01000002">
    <property type="protein sequence ID" value="RAZ79713.1"/>
    <property type="molecule type" value="Genomic_DNA"/>
</dbReference>
<evidence type="ECO:0000256" key="1">
    <source>
        <dbReference type="SAM" id="MobiDB-lite"/>
    </source>
</evidence>